<dbReference type="FunFam" id="1.10.10.10:FF:000001">
    <property type="entry name" value="LysR family transcriptional regulator"/>
    <property type="match status" value="1"/>
</dbReference>
<evidence type="ECO:0000256" key="2">
    <source>
        <dbReference type="ARBA" id="ARBA00023015"/>
    </source>
</evidence>
<dbReference type="GO" id="GO:0003677">
    <property type="term" value="F:DNA binding"/>
    <property type="evidence" value="ECO:0007669"/>
    <property type="project" value="UniProtKB-KW"/>
</dbReference>
<dbReference type="Pfam" id="PF00126">
    <property type="entry name" value="HTH_1"/>
    <property type="match status" value="1"/>
</dbReference>
<dbReference type="Gene3D" id="3.40.190.290">
    <property type="match status" value="1"/>
</dbReference>
<proteinExistence type="inferred from homology"/>
<evidence type="ECO:0000256" key="3">
    <source>
        <dbReference type="ARBA" id="ARBA00023125"/>
    </source>
</evidence>
<dbReference type="CDD" id="cd05466">
    <property type="entry name" value="PBP2_LTTR_substrate"/>
    <property type="match status" value="1"/>
</dbReference>
<dbReference type="PANTHER" id="PTHR30419">
    <property type="entry name" value="HTH-TYPE TRANSCRIPTIONAL REGULATOR YBHD"/>
    <property type="match status" value="1"/>
</dbReference>
<dbReference type="InterPro" id="IPR036388">
    <property type="entry name" value="WH-like_DNA-bd_sf"/>
</dbReference>
<dbReference type="PROSITE" id="PS50931">
    <property type="entry name" value="HTH_LYSR"/>
    <property type="match status" value="1"/>
</dbReference>
<dbReference type="OrthoDB" id="9775392at2"/>
<dbReference type="PATRIC" id="fig|1619248.3.peg.1159"/>
<dbReference type="SUPFAM" id="SSF53850">
    <property type="entry name" value="Periplasmic binding protein-like II"/>
    <property type="match status" value="1"/>
</dbReference>
<protein>
    <submittedName>
        <fullName evidence="6">LysR family transcriptional regulator</fullName>
    </submittedName>
</protein>
<organism evidence="6 7">
    <name type="scientific">Enterobacter sichuanensis</name>
    <dbReference type="NCBI Taxonomy" id="2071710"/>
    <lineage>
        <taxon>Bacteria</taxon>
        <taxon>Pseudomonadati</taxon>
        <taxon>Pseudomonadota</taxon>
        <taxon>Gammaproteobacteria</taxon>
        <taxon>Enterobacterales</taxon>
        <taxon>Enterobacteriaceae</taxon>
        <taxon>Enterobacter</taxon>
        <taxon>Enterobacter cloacae complex</taxon>
    </lineage>
</organism>
<dbReference type="InterPro" id="IPR050950">
    <property type="entry name" value="HTH-type_LysR_regulators"/>
</dbReference>
<evidence type="ECO:0000313" key="6">
    <source>
        <dbReference type="EMBL" id="KJN27467.1"/>
    </source>
</evidence>
<dbReference type="AlphaFoldDB" id="A0A0F1AZZ9"/>
<dbReference type="InterPro" id="IPR005119">
    <property type="entry name" value="LysR_subst-bd"/>
</dbReference>
<dbReference type="Proteomes" id="UP000033352">
    <property type="component" value="Unassembled WGS sequence"/>
</dbReference>
<evidence type="ECO:0000256" key="4">
    <source>
        <dbReference type="ARBA" id="ARBA00023163"/>
    </source>
</evidence>
<feature type="domain" description="HTH lysR-type" evidence="5">
    <location>
        <begin position="1"/>
        <end position="58"/>
    </location>
</feature>
<dbReference type="PANTHER" id="PTHR30419:SF31">
    <property type="entry name" value="BLR3139 PROTEIN"/>
    <property type="match status" value="1"/>
</dbReference>
<evidence type="ECO:0000256" key="1">
    <source>
        <dbReference type="ARBA" id="ARBA00009437"/>
    </source>
</evidence>
<evidence type="ECO:0000313" key="7">
    <source>
        <dbReference type="Proteomes" id="UP000033352"/>
    </source>
</evidence>
<dbReference type="RefSeq" id="WP_045285499.1">
    <property type="nucleotide sequence ID" value="NZ_CP143650.1"/>
</dbReference>
<dbReference type="InterPro" id="IPR000847">
    <property type="entry name" value="LysR_HTH_N"/>
</dbReference>
<name>A0A0F1AZZ9_9ENTR</name>
<dbReference type="SUPFAM" id="SSF46785">
    <property type="entry name" value="Winged helix' DNA-binding domain"/>
    <property type="match status" value="1"/>
</dbReference>
<dbReference type="InterPro" id="IPR036390">
    <property type="entry name" value="WH_DNA-bd_sf"/>
</dbReference>
<dbReference type="GO" id="GO:0003700">
    <property type="term" value="F:DNA-binding transcription factor activity"/>
    <property type="evidence" value="ECO:0007669"/>
    <property type="project" value="InterPro"/>
</dbReference>
<sequence>MDIKQLKYLIALDETRHFGKAASQCNITQPTLSMRIRSLEEELGLVLIVRGQRFEGFTPEGERILAWARALLAAHDGLQAEASLCKGQVVGELRLGMVPLASVDPMIFIRLLTQKYPELTYSLYSMSSAQIADGVSRNQLELGICYLNSIDTSLFDIIQLPKTKMGLLHDTRHFRLSQERLTWPDLTAFPLGFLTKGMHYRAHMEASFQSAGIEPTSVFESDSTYQIIQAVQSGVCCAVMPLNNGLEELNSHFRIVPIADADIEAPVGLIMRRQKPVSSLALRCFNDAQGIFQSDSTA</sequence>
<dbReference type="GO" id="GO:0005829">
    <property type="term" value="C:cytosol"/>
    <property type="evidence" value="ECO:0007669"/>
    <property type="project" value="TreeGrafter"/>
</dbReference>
<comment type="similarity">
    <text evidence="1">Belongs to the LysR transcriptional regulatory family.</text>
</comment>
<dbReference type="EMBL" id="JZYX01000018">
    <property type="protein sequence ID" value="KJN27467.1"/>
    <property type="molecule type" value="Genomic_DNA"/>
</dbReference>
<accession>A0A0F1AZZ9</accession>
<evidence type="ECO:0000259" key="5">
    <source>
        <dbReference type="PROSITE" id="PS50931"/>
    </source>
</evidence>
<gene>
    <name evidence="6" type="ORF">SS37_10415</name>
</gene>
<dbReference type="Pfam" id="PF03466">
    <property type="entry name" value="LysR_substrate"/>
    <property type="match status" value="1"/>
</dbReference>
<comment type="caution">
    <text evidence="6">The sequence shown here is derived from an EMBL/GenBank/DDBJ whole genome shotgun (WGS) entry which is preliminary data.</text>
</comment>
<keyword evidence="2" id="KW-0805">Transcription regulation</keyword>
<keyword evidence="3" id="KW-0238">DNA-binding</keyword>
<dbReference type="PRINTS" id="PR00039">
    <property type="entry name" value="HTHLYSR"/>
</dbReference>
<reference evidence="6 7" key="1">
    <citation type="submission" date="2015-03" db="EMBL/GenBank/DDBJ databases">
        <authorList>
            <person name="McCorrison J."/>
            <person name="Sanka R."/>
            <person name="Adams M."/>
            <person name="Brinkac L."/>
            <person name="Nierman W."/>
            <person name="Sutton G."/>
            <person name="Nelson K."/>
            <person name="Kiedrowski L."/>
            <person name="Guerrero D."/>
            <person name="Bonomo R."/>
        </authorList>
    </citation>
    <scope>NUCLEOTIDE SEQUENCE [LARGE SCALE GENOMIC DNA]</scope>
    <source>
        <strain evidence="6 7">35699</strain>
    </source>
</reference>
<dbReference type="Gene3D" id="1.10.10.10">
    <property type="entry name" value="Winged helix-like DNA-binding domain superfamily/Winged helix DNA-binding domain"/>
    <property type="match status" value="1"/>
</dbReference>
<keyword evidence="4" id="KW-0804">Transcription</keyword>